<feature type="region of interest" description="Disordered" evidence="1">
    <location>
        <begin position="1"/>
        <end position="25"/>
    </location>
</feature>
<comment type="caution">
    <text evidence="3">The sequence shown here is derived from an EMBL/GenBank/DDBJ whole genome shotgun (WGS) entry which is preliminary data.</text>
</comment>
<gene>
    <name evidence="3" type="ORF">BESB_080730</name>
</gene>
<dbReference type="Proteomes" id="UP000224006">
    <property type="component" value="Chromosome VII"/>
</dbReference>
<dbReference type="EMBL" id="NWUJ01000008">
    <property type="protein sequence ID" value="PFH33857.1"/>
    <property type="molecule type" value="Genomic_DNA"/>
</dbReference>
<protein>
    <recommendedName>
        <fullName evidence="5">Tyrosine specific protein phosphatases domain-containing protein</fullName>
    </recommendedName>
</protein>
<dbReference type="InterPro" id="IPR016130">
    <property type="entry name" value="Tyr_Pase_AS"/>
</dbReference>
<feature type="compositionally biased region" description="Low complexity" evidence="1">
    <location>
        <begin position="504"/>
        <end position="514"/>
    </location>
</feature>
<feature type="compositionally biased region" description="Polar residues" evidence="1">
    <location>
        <begin position="540"/>
        <end position="575"/>
    </location>
</feature>
<keyword evidence="2" id="KW-0812">Transmembrane</keyword>
<dbReference type="PROSITE" id="PS00383">
    <property type="entry name" value="TYR_PHOSPHATASE_1"/>
    <property type="match status" value="1"/>
</dbReference>
<dbReference type="PANTHER" id="PTHR38745">
    <property type="entry name" value="PHOSPHATASE, PUTATIVE-RELATED"/>
    <property type="match status" value="1"/>
</dbReference>
<proteinExistence type="predicted"/>
<dbReference type="GeneID" id="40313000"/>
<dbReference type="Gene3D" id="3.90.190.10">
    <property type="entry name" value="Protein tyrosine phosphatase superfamily"/>
    <property type="match status" value="1"/>
</dbReference>
<organism evidence="3 4">
    <name type="scientific">Besnoitia besnoiti</name>
    <name type="common">Apicomplexan protozoan</name>
    <dbReference type="NCBI Taxonomy" id="94643"/>
    <lineage>
        <taxon>Eukaryota</taxon>
        <taxon>Sar</taxon>
        <taxon>Alveolata</taxon>
        <taxon>Apicomplexa</taxon>
        <taxon>Conoidasida</taxon>
        <taxon>Coccidia</taxon>
        <taxon>Eucoccidiorida</taxon>
        <taxon>Eimeriorina</taxon>
        <taxon>Sarcocystidae</taxon>
        <taxon>Besnoitia</taxon>
    </lineage>
</organism>
<dbReference type="KEGG" id="bbes:BESB_080730"/>
<dbReference type="OrthoDB" id="332170at2759"/>
<feature type="compositionally biased region" description="Basic and acidic residues" evidence="1">
    <location>
        <begin position="604"/>
        <end position="614"/>
    </location>
</feature>
<sequence>MELGSYAERQRQRDPLNVEQEPPAAFSQQAASRASALRSAFAGGWLGGDTRGADALAEDAEFAISGYSPYDVAYRGQAYGDSALVGRAGTGGSKTSRVAFLFVGVLIAISSAYFLFHQTATPHIVSTSEGDPCVVDRSPGCAAYPFYDGFDSGLVRMIDADTTTNNFLFRSAMPLDPLTHNLALYKAQMAVAEQAERNALQLPARAKMLFFSFQWDGYNGPLFERCEVAREACQARAVAGLGAVHWPLFGQNVNPFSLPEETRTELARTFPDWDVDALDQKVSLLHQVVHVSTKENTAIFTTEDGQSLFAAPAVAQSASGLGKGASSAGSPVNEGADAQASAADDDTPVIAVIHCHHGSDRTGAATAAYKMRYLGFSLDAVFRENRALGQRLLESLYAMMWYCLYLETALEIKTAACHDVIAAHPDLAFVSNGHAPQTPPGVLPLVPVPPSVPGPRLVGPAGAQVTARAPAASIRGAVSARPEPAGPSPNAPQAPPAAGGGGASAAPETTAAAGVRSANDPLGPRGRWSPDVSGGLAGQPASQPASQPTSQPVSGATPASVQTPQLASQGESPSGYSVVLPDKFASEAQSRGESPEQAALAAQWERKPSLEKHGPPVRPSLAEVPPLEASSWGDSAGKVN</sequence>
<evidence type="ECO:0008006" key="5">
    <source>
        <dbReference type="Google" id="ProtNLM"/>
    </source>
</evidence>
<feature type="compositionally biased region" description="Pro residues" evidence="1">
    <location>
        <begin position="484"/>
        <end position="495"/>
    </location>
</feature>
<accession>A0A2A9ME03</accession>
<keyword evidence="2" id="KW-0472">Membrane</keyword>
<keyword evidence="2" id="KW-1133">Transmembrane helix</keyword>
<name>A0A2A9ME03_BESBE</name>
<dbReference type="VEuPathDB" id="ToxoDB:BESB_080730"/>
<evidence type="ECO:0000256" key="2">
    <source>
        <dbReference type="SAM" id="Phobius"/>
    </source>
</evidence>
<dbReference type="SUPFAM" id="SSF52799">
    <property type="entry name" value="(Phosphotyrosine protein) phosphatases II"/>
    <property type="match status" value="1"/>
</dbReference>
<feature type="region of interest" description="Disordered" evidence="1">
    <location>
        <begin position="459"/>
        <end position="640"/>
    </location>
</feature>
<dbReference type="PANTHER" id="PTHR38745:SF2">
    <property type="entry name" value="TYROSINE SPECIFIC PROTEIN PHOSPHATASES DOMAIN-CONTAINING PROTEIN"/>
    <property type="match status" value="1"/>
</dbReference>
<evidence type="ECO:0000313" key="3">
    <source>
        <dbReference type="EMBL" id="PFH33857.1"/>
    </source>
</evidence>
<keyword evidence="4" id="KW-1185">Reference proteome</keyword>
<dbReference type="InterPro" id="IPR029021">
    <property type="entry name" value="Prot-tyrosine_phosphatase-like"/>
</dbReference>
<dbReference type="AlphaFoldDB" id="A0A2A9ME03"/>
<evidence type="ECO:0000256" key="1">
    <source>
        <dbReference type="SAM" id="MobiDB-lite"/>
    </source>
</evidence>
<feature type="transmembrane region" description="Helical" evidence="2">
    <location>
        <begin position="98"/>
        <end position="116"/>
    </location>
</feature>
<dbReference type="RefSeq" id="XP_029217866.1">
    <property type="nucleotide sequence ID" value="XM_029366435.1"/>
</dbReference>
<reference evidence="3 4" key="1">
    <citation type="submission" date="2017-09" db="EMBL/GenBank/DDBJ databases">
        <title>Genome sequencing of Besnoitia besnoiti strain Bb-Ger1.</title>
        <authorList>
            <person name="Schares G."/>
            <person name="Venepally P."/>
            <person name="Lorenzi H.A."/>
        </authorList>
    </citation>
    <scope>NUCLEOTIDE SEQUENCE [LARGE SCALE GENOMIC DNA]</scope>
    <source>
        <strain evidence="3 4">Bb-Ger1</strain>
    </source>
</reference>
<evidence type="ECO:0000313" key="4">
    <source>
        <dbReference type="Proteomes" id="UP000224006"/>
    </source>
</evidence>